<evidence type="ECO:0000313" key="3">
    <source>
        <dbReference type="Proteomes" id="UP000001876"/>
    </source>
</evidence>
<evidence type="ECO:0000256" key="1">
    <source>
        <dbReference type="SAM" id="MobiDB-lite"/>
    </source>
</evidence>
<proteinExistence type="predicted"/>
<feature type="region of interest" description="Disordered" evidence="1">
    <location>
        <begin position="1"/>
        <end position="42"/>
    </location>
</feature>
<dbReference type="EMBL" id="GG663743">
    <property type="protein sequence ID" value="EEH54825.1"/>
    <property type="molecule type" value="Genomic_DNA"/>
</dbReference>
<feature type="compositionally biased region" description="Basic and acidic residues" evidence="1">
    <location>
        <begin position="60"/>
        <end position="69"/>
    </location>
</feature>
<feature type="compositionally biased region" description="Basic residues" evidence="1">
    <location>
        <begin position="100"/>
        <end position="109"/>
    </location>
</feature>
<gene>
    <name evidence="2" type="ORF">MICPUCDRAFT_41255</name>
</gene>
<dbReference type="KEGG" id="mpp:MICPUCDRAFT_41255"/>
<dbReference type="RefSeq" id="XP_003061175.1">
    <property type="nucleotide sequence ID" value="XM_003061129.1"/>
</dbReference>
<organism evidence="3">
    <name type="scientific">Micromonas pusilla (strain CCMP1545)</name>
    <name type="common">Picoplanktonic green alga</name>
    <dbReference type="NCBI Taxonomy" id="564608"/>
    <lineage>
        <taxon>Eukaryota</taxon>
        <taxon>Viridiplantae</taxon>
        <taxon>Chlorophyta</taxon>
        <taxon>Mamiellophyceae</taxon>
        <taxon>Mamiellales</taxon>
        <taxon>Mamiellaceae</taxon>
        <taxon>Micromonas</taxon>
    </lineage>
</organism>
<evidence type="ECO:0000313" key="2">
    <source>
        <dbReference type="EMBL" id="EEH54825.1"/>
    </source>
</evidence>
<feature type="region of interest" description="Disordered" evidence="1">
    <location>
        <begin position="60"/>
        <end position="109"/>
    </location>
</feature>
<name>C1MZ94_MICPC</name>
<sequence length="109" mass="12324">MTDQTSSGKGMGRPVRSWNQFSGLFPGTNGLRKQKNDESHGSLAEIVMAESAKSKINYDKCKARERTDARIVSSPTRATPRGRERRRPRRSIARLEPASRRARPSRTLR</sequence>
<dbReference type="AlphaFoldDB" id="C1MZ94"/>
<dbReference type="GeneID" id="9686614"/>
<accession>C1MZ94</accession>
<dbReference type="Proteomes" id="UP000001876">
    <property type="component" value="Unassembled WGS sequence"/>
</dbReference>
<feature type="compositionally biased region" description="Basic residues" evidence="1">
    <location>
        <begin position="83"/>
        <end position="92"/>
    </location>
</feature>
<keyword evidence="3" id="KW-1185">Reference proteome</keyword>
<protein>
    <submittedName>
        <fullName evidence="2">Predicted protein</fullName>
    </submittedName>
</protein>
<reference evidence="2 3" key="1">
    <citation type="journal article" date="2009" name="Science">
        <title>Green evolution and dynamic adaptations revealed by genomes of the marine picoeukaryotes Micromonas.</title>
        <authorList>
            <person name="Worden A.Z."/>
            <person name="Lee J.H."/>
            <person name="Mock T."/>
            <person name="Rouze P."/>
            <person name="Simmons M.P."/>
            <person name="Aerts A.L."/>
            <person name="Allen A.E."/>
            <person name="Cuvelier M.L."/>
            <person name="Derelle E."/>
            <person name="Everett M.V."/>
            <person name="Foulon E."/>
            <person name="Grimwood J."/>
            <person name="Gundlach H."/>
            <person name="Henrissat B."/>
            <person name="Napoli C."/>
            <person name="McDonald S.M."/>
            <person name="Parker M.S."/>
            <person name="Rombauts S."/>
            <person name="Salamov A."/>
            <person name="Von Dassow P."/>
            <person name="Badger J.H."/>
            <person name="Coutinho P.M."/>
            <person name="Demir E."/>
            <person name="Dubchak I."/>
            <person name="Gentemann C."/>
            <person name="Eikrem W."/>
            <person name="Gready J.E."/>
            <person name="John U."/>
            <person name="Lanier W."/>
            <person name="Lindquist E.A."/>
            <person name="Lucas S."/>
            <person name="Mayer K.F."/>
            <person name="Moreau H."/>
            <person name="Not F."/>
            <person name="Otillar R."/>
            <person name="Panaud O."/>
            <person name="Pangilinan J."/>
            <person name="Paulsen I."/>
            <person name="Piegu B."/>
            <person name="Poliakov A."/>
            <person name="Robbens S."/>
            <person name="Schmutz J."/>
            <person name="Toulza E."/>
            <person name="Wyss T."/>
            <person name="Zelensky A."/>
            <person name="Zhou K."/>
            <person name="Armbrust E.V."/>
            <person name="Bhattacharya D."/>
            <person name="Goodenough U.W."/>
            <person name="Van de Peer Y."/>
            <person name="Grigoriev I.V."/>
        </authorList>
    </citation>
    <scope>NUCLEOTIDE SEQUENCE [LARGE SCALE GENOMIC DNA]</scope>
    <source>
        <strain evidence="2 3">CCMP1545</strain>
    </source>
</reference>